<dbReference type="EMBL" id="CP001819">
    <property type="protein sequence ID" value="ACZ20549.1"/>
    <property type="molecule type" value="Genomic_DNA"/>
</dbReference>
<dbReference type="PANTHER" id="PTHR32089">
    <property type="entry name" value="METHYL-ACCEPTING CHEMOTAXIS PROTEIN MCPB"/>
    <property type="match status" value="1"/>
</dbReference>
<dbReference type="InterPro" id="IPR024478">
    <property type="entry name" value="HlyB_4HB_MCP"/>
</dbReference>
<sequence length="538" mass="55523">MSDTHRRPPTRRIHDLSVRTKVLGAVTTATTVALAVGILGLQALASSAATTENLYEENVLGVVYAGDMDLAMNDMRLRSRDAILALDEAGVRDRLAELDDAQATFDAAEHLYANTPLDAAREQTLADLNDTVDQYLQVQREVMAPLALADDVRGWMEANDEQSRPLTTAMNEQISSLVETERALAATAVEDSETHYAQQRTVSVVVLVLGAVLALALGWFVARRISRDAAAVQEVAEHLADGDLTRSSGLTSRDEMGRMGAALDVATGRLAEVMGTVVRSADAVAAASEELSASSQQMAAGAEETSVQAGVVSAAAVQVSGNIQTVAAGAEEMGASIREISQSAGDAARVAGEAVTAAGSATGSVAALGTSSQQIGEVVRVITTIAEQTNLLALNATIEAARAGEAGKGFAVVASEVKELAQETARATESIGRLVETIQSDTAGAVGAIEHISGVIASINDYQLTIASAVEEQTATTTEMSRNVGDAATGAGEIAANITGVSDAAVSTTQALSQTTAAVAELAHMAADLRRSVAAFTY</sequence>
<comment type="similarity">
    <text evidence="4">Belongs to the methyl-accepting chemotaxis (MCP) protein family.</text>
</comment>
<evidence type="ECO:0000256" key="6">
    <source>
        <dbReference type="SAM" id="Phobius"/>
    </source>
</evidence>
<dbReference type="GO" id="GO:0006935">
    <property type="term" value="P:chemotaxis"/>
    <property type="evidence" value="ECO:0007669"/>
    <property type="project" value="InterPro"/>
</dbReference>
<evidence type="ECO:0000256" key="1">
    <source>
        <dbReference type="ARBA" id="ARBA00022692"/>
    </source>
</evidence>
<evidence type="ECO:0000313" key="10">
    <source>
        <dbReference type="Proteomes" id="UP000000322"/>
    </source>
</evidence>
<feature type="transmembrane region" description="Helical" evidence="6">
    <location>
        <begin position="21"/>
        <end position="45"/>
    </location>
</feature>
<dbReference type="HOGENOM" id="CLU_000445_107_27_11"/>
<dbReference type="Pfam" id="PF12729">
    <property type="entry name" value="4HB_MCP_1"/>
    <property type="match status" value="1"/>
</dbReference>
<protein>
    <submittedName>
        <fullName evidence="9">Methyl-accepting chemotaxis protein</fullName>
    </submittedName>
</protein>
<feature type="transmembrane region" description="Helical" evidence="6">
    <location>
        <begin position="202"/>
        <end position="222"/>
    </location>
</feature>
<evidence type="ECO:0000256" key="4">
    <source>
        <dbReference type="ARBA" id="ARBA00029447"/>
    </source>
</evidence>
<dbReference type="SMART" id="SM00304">
    <property type="entry name" value="HAMP"/>
    <property type="match status" value="1"/>
</dbReference>
<dbReference type="RefSeq" id="WP_012865618.1">
    <property type="nucleotide sequence ID" value="NC_013521.1"/>
</dbReference>
<dbReference type="Pfam" id="PF00015">
    <property type="entry name" value="MCPsignal"/>
    <property type="match status" value="1"/>
</dbReference>
<keyword evidence="10" id="KW-1185">Reference proteome</keyword>
<organism evidence="9 10">
    <name type="scientific">Sanguibacter keddieii (strain ATCC 51767 / DSM 10542 / NCFB 3025 / ST-74)</name>
    <dbReference type="NCBI Taxonomy" id="446469"/>
    <lineage>
        <taxon>Bacteria</taxon>
        <taxon>Bacillati</taxon>
        <taxon>Actinomycetota</taxon>
        <taxon>Actinomycetes</taxon>
        <taxon>Micrococcales</taxon>
        <taxon>Sanguibacteraceae</taxon>
        <taxon>Sanguibacter</taxon>
    </lineage>
</organism>
<dbReference type="PRINTS" id="PR00260">
    <property type="entry name" value="CHEMTRNSDUCR"/>
</dbReference>
<dbReference type="PROSITE" id="PS50111">
    <property type="entry name" value="CHEMOTAXIS_TRANSDUC_2"/>
    <property type="match status" value="1"/>
</dbReference>
<proteinExistence type="inferred from homology"/>
<dbReference type="PROSITE" id="PS50885">
    <property type="entry name" value="HAMP"/>
    <property type="match status" value="1"/>
</dbReference>
<dbReference type="eggNOG" id="COG0840">
    <property type="taxonomic scope" value="Bacteria"/>
</dbReference>
<gene>
    <name evidence="9" type="ordered locus">Sked_05890</name>
</gene>
<dbReference type="KEGG" id="ske:Sked_05890"/>
<evidence type="ECO:0000313" key="9">
    <source>
        <dbReference type="EMBL" id="ACZ20549.1"/>
    </source>
</evidence>
<dbReference type="GO" id="GO:0007165">
    <property type="term" value="P:signal transduction"/>
    <property type="evidence" value="ECO:0007669"/>
    <property type="project" value="UniProtKB-KW"/>
</dbReference>
<dbReference type="SMART" id="SM00283">
    <property type="entry name" value="MA"/>
    <property type="match status" value="1"/>
</dbReference>
<keyword evidence="3 5" id="KW-0807">Transducer</keyword>
<dbReference type="GO" id="GO:0004888">
    <property type="term" value="F:transmembrane signaling receptor activity"/>
    <property type="evidence" value="ECO:0007669"/>
    <property type="project" value="InterPro"/>
</dbReference>
<dbReference type="Gene3D" id="1.10.287.950">
    <property type="entry name" value="Methyl-accepting chemotaxis protein"/>
    <property type="match status" value="1"/>
</dbReference>
<evidence type="ECO:0000256" key="2">
    <source>
        <dbReference type="ARBA" id="ARBA00022989"/>
    </source>
</evidence>
<evidence type="ECO:0000259" key="8">
    <source>
        <dbReference type="PROSITE" id="PS50885"/>
    </source>
</evidence>
<evidence type="ECO:0000259" key="7">
    <source>
        <dbReference type="PROSITE" id="PS50111"/>
    </source>
</evidence>
<dbReference type="GO" id="GO:0016020">
    <property type="term" value="C:membrane"/>
    <property type="evidence" value="ECO:0007669"/>
    <property type="project" value="InterPro"/>
</dbReference>
<feature type="domain" description="HAMP" evidence="8">
    <location>
        <begin position="223"/>
        <end position="275"/>
    </location>
</feature>
<dbReference type="SUPFAM" id="SSF58104">
    <property type="entry name" value="Methyl-accepting chemotaxis protein (MCP) signaling domain"/>
    <property type="match status" value="1"/>
</dbReference>
<keyword evidence="1 6" id="KW-0812">Transmembrane</keyword>
<dbReference type="AlphaFoldDB" id="D1BAJ8"/>
<dbReference type="OrthoDB" id="1115140at2"/>
<keyword evidence="2 6" id="KW-1133">Transmembrane helix</keyword>
<dbReference type="InterPro" id="IPR003660">
    <property type="entry name" value="HAMP_dom"/>
</dbReference>
<dbReference type="STRING" id="446469.Sked_05890"/>
<feature type="domain" description="Methyl-accepting transducer" evidence="7">
    <location>
        <begin position="280"/>
        <end position="520"/>
    </location>
</feature>
<keyword evidence="6" id="KW-0472">Membrane</keyword>
<reference evidence="9 10" key="1">
    <citation type="journal article" date="2009" name="Stand. Genomic Sci.">
        <title>Complete genome sequence of Sanguibacter keddieii type strain (ST-74).</title>
        <authorList>
            <person name="Ivanova N."/>
            <person name="Sikorski J."/>
            <person name="Sims D."/>
            <person name="Brettin T."/>
            <person name="Detter J.C."/>
            <person name="Han C."/>
            <person name="Lapidus A."/>
            <person name="Copeland A."/>
            <person name="Glavina Del Rio T."/>
            <person name="Nolan M."/>
            <person name="Chen F."/>
            <person name="Lucas S."/>
            <person name="Tice H."/>
            <person name="Cheng J.F."/>
            <person name="Bruce D."/>
            <person name="Goodwin L."/>
            <person name="Pitluck S."/>
            <person name="Pati A."/>
            <person name="Mavromatis K."/>
            <person name="Chen A."/>
            <person name="Palaniappan K."/>
            <person name="D'haeseleer P."/>
            <person name="Chain P."/>
            <person name="Bristow J."/>
            <person name="Eisen J.A."/>
            <person name="Markowitz V."/>
            <person name="Hugenholtz P."/>
            <person name="Goker M."/>
            <person name="Pukall R."/>
            <person name="Klenk H.P."/>
            <person name="Kyrpides N.C."/>
        </authorList>
    </citation>
    <scope>NUCLEOTIDE SEQUENCE [LARGE SCALE GENOMIC DNA]</scope>
    <source>
        <strain evidence="10">ATCC 51767 / DSM 10542 / NCFB 3025 / ST-74</strain>
    </source>
</reference>
<name>D1BAJ8_SANKS</name>
<dbReference type="InterPro" id="IPR004090">
    <property type="entry name" value="Chemotax_Me-accpt_rcpt"/>
</dbReference>
<dbReference type="Proteomes" id="UP000000322">
    <property type="component" value="Chromosome"/>
</dbReference>
<dbReference type="InterPro" id="IPR004089">
    <property type="entry name" value="MCPsignal_dom"/>
</dbReference>
<evidence type="ECO:0000256" key="3">
    <source>
        <dbReference type="ARBA" id="ARBA00023224"/>
    </source>
</evidence>
<dbReference type="Pfam" id="PF00672">
    <property type="entry name" value="HAMP"/>
    <property type="match status" value="1"/>
</dbReference>
<dbReference type="PANTHER" id="PTHR32089:SF112">
    <property type="entry name" value="LYSOZYME-LIKE PROTEIN-RELATED"/>
    <property type="match status" value="1"/>
</dbReference>
<evidence type="ECO:0000256" key="5">
    <source>
        <dbReference type="PROSITE-ProRule" id="PRU00284"/>
    </source>
</evidence>
<accession>D1BAJ8</accession>